<organism evidence="2 3">
    <name type="scientific">Victivallis lenta</name>
    <dbReference type="NCBI Taxonomy" id="2606640"/>
    <lineage>
        <taxon>Bacteria</taxon>
        <taxon>Pseudomonadati</taxon>
        <taxon>Lentisphaerota</taxon>
        <taxon>Lentisphaeria</taxon>
        <taxon>Victivallales</taxon>
        <taxon>Victivallaceae</taxon>
        <taxon>Victivallis</taxon>
    </lineage>
</organism>
<evidence type="ECO:0000256" key="1">
    <source>
        <dbReference type="SAM" id="Phobius"/>
    </source>
</evidence>
<keyword evidence="1" id="KW-0472">Membrane</keyword>
<reference evidence="2 3" key="1">
    <citation type="submission" date="2019-08" db="EMBL/GenBank/DDBJ databases">
        <title>In-depth cultivation of the pig gut microbiome towards novel bacterial diversity and tailored functional studies.</title>
        <authorList>
            <person name="Wylensek D."/>
            <person name="Hitch T.C.A."/>
            <person name="Clavel T."/>
        </authorList>
    </citation>
    <scope>NUCLEOTIDE SEQUENCE [LARGE SCALE GENOMIC DNA]</scope>
    <source>
        <strain evidence="2 3">BBE-744-WT-12</strain>
    </source>
</reference>
<keyword evidence="1" id="KW-0812">Transmembrane</keyword>
<evidence type="ECO:0000313" key="2">
    <source>
        <dbReference type="EMBL" id="MST96177.1"/>
    </source>
</evidence>
<sequence>MQELLPFIGYIDPGSGSILIQALLAGAFGALLTIKLWSGRIGHLARRICGRGNDSRPDSSDN</sequence>
<protein>
    <submittedName>
        <fullName evidence="2">Uncharacterized protein</fullName>
    </submittedName>
</protein>
<comment type="caution">
    <text evidence="2">The sequence shown here is derived from an EMBL/GenBank/DDBJ whole genome shotgun (WGS) entry which is preliminary data.</text>
</comment>
<dbReference type="AlphaFoldDB" id="A0A844FY43"/>
<dbReference type="RefSeq" id="WP_106053797.1">
    <property type="nucleotide sequence ID" value="NZ_CALXOB010000053.1"/>
</dbReference>
<name>A0A844FY43_9BACT</name>
<gene>
    <name evidence="2" type="ORF">FYJ85_03845</name>
</gene>
<keyword evidence="3" id="KW-1185">Reference proteome</keyword>
<dbReference type="EMBL" id="VUNS01000003">
    <property type="protein sequence ID" value="MST96177.1"/>
    <property type="molecule type" value="Genomic_DNA"/>
</dbReference>
<keyword evidence="1" id="KW-1133">Transmembrane helix</keyword>
<evidence type="ECO:0000313" key="3">
    <source>
        <dbReference type="Proteomes" id="UP000435649"/>
    </source>
</evidence>
<feature type="transmembrane region" description="Helical" evidence="1">
    <location>
        <begin position="18"/>
        <end position="37"/>
    </location>
</feature>
<dbReference type="Proteomes" id="UP000435649">
    <property type="component" value="Unassembled WGS sequence"/>
</dbReference>
<accession>A0A844FY43</accession>
<proteinExistence type="predicted"/>